<proteinExistence type="predicted"/>
<name>A0A9X3HX80_9VIBR</name>
<dbReference type="AlphaFoldDB" id="A0A9X3HX80"/>
<evidence type="ECO:0008006" key="3">
    <source>
        <dbReference type="Google" id="ProtNLM"/>
    </source>
</evidence>
<keyword evidence="2" id="KW-1185">Reference proteome</keyword>
<evidence type="ECO:0000313" key="1">
    <source>
        <dbReference type="EMBL" id="MCW8347450.1"/>
    </source>
</evidence>
<accession>A0A9X3HX80</accession>
<comment type="caution">
    <text evidence="1">The sequence shown here is derived from an EMBL/GenBank/DDBJ whole genome shotgun (WGS) entry which is preliminary data.</text>
</comment>
<organism evidence="1 2">
    <name type="scientific">Vibrio qingdaonensis</name>
    <dbReference type="NCBI Taxonomy" id="2829491"/>
    <lineage>
        <taxon>Bacteria</taxon>
        <taxon>Pseudomonadati</taxon>
        <taxon>Pseudomonadota</taxon>
        <taxon>Gammaproteobacteria</taxon>
        <taxon>Vibrionales</taxon>
        <taxon>Vibrionaceae</taxon>
        <taxon>Vibrio</taxon>
    </lineage>
</organism>
<sequence length="260" mass="29110">MHNFRSFDIFVLLTTSLFLYGCGGGGSDGGVNVTPDIDGFKVQQDLHVFDYVYGGSDFSVTHVVAYSNENSQQRLTEPHMLFSSSARSTISYYFDTLNNQEITIALLDRNTQLVKASTQIIADAEQPYWVFAFGDSNTNNYSLYTVQRPVVTQSEQTVPVFVIDASTPSQNTASDLYLNGTQIIQGLEGKTLSQPLTVPKYAGRLTLELKREGQPSIQCLNIQSTNYQAIDNTYVNWEESAWLIVFSPDSHCHMKPINWQ</sequence>
<gene>
    <name evidence="1" type="ORF">MD535_15730</name>
</gene>
<reference evidence="1" key="1">
    <citation type="submission" date="2022-02" db="EMBL/GenBank/DDBJ databases">
        <title>Vibrio sp. nov, a new bacterium isolated from seawater.</title>
        <authorList>
            <person name="Yuan Y."/>
        </authorList>
    </citation>
    <scope>NUCLEOTIDE SEQUENCE</scope>
    <source>
        <strain evidence="1">ZSDZ65</strain>
    </source>
</reference>
<dbReference type="Proteomes" id="UP001155587">
    <property type="component" value="Unassembled WGS sequence"/>
</dbReference>
<dbReference type="RefSeq" id="WP_265675978.1">
    <property type="nucleotide sequence ID" value="NZ_JAKRRY010000022.1"/>
</dbReference>
<protein>
    <recommendedName>
        <fullName evidence="3">Lipoprotein</fullName>
    </recommendedName>
</protein>
<dbReference type="PROSITE" id="PS51257">
    <property type="entry name" value="PROKAR_LIPOPROTEIN"/>
    <property type="match status" value="1"/>
</dbReference>
<evidence type="ECO:0000313" key="2">
    <source>
        <dbReference type="Proteomes" id="UP001155587"/>
    </source>
</evidence>
<dbReference type="EMBL" id="JAKRRY010000022">
    <property type="protein sequence ID" value="MCW8347450.1"/>
    <property type="molecule type" value="Genomic_DNA"/>
</dbReference>